<dbReference type="PANTHER" id="PTHR13847:SF281">
    <property type="entry name" value="FAD DEPENDENT OXIDOREDUCTASE DOMAIN-CONTAINING PROTEIN"/>
    <property type="match status" value="1"/>
</dbReference>
<dbReference type="RefSeq" id="WP_212699809.1">
    <property type="nucleotide sequence ID" value="NZ_JADMKU010000002.1"/>
</dbReference>
<dbReference type="SUPFAM" id="SSF51905">
    <property type="entry name" value="FAD/NAD(P)-binding domain"/>
    <property type="match status" value="1"/>
</dbReference>
<reference evidence="3 4" key="1">
    <citation type="journal article" date="2021" name="Arch. Microbiol.">
        <title>Thalassobius aquimarinus sp. nov., isolated from the Sea of Japan seashore.</title>
        <authorList>
            <person name="Kurilenko V.V."/>
            <person name="Romanenko L.A."/>
            <person name="Chernysheva N.Y."/>
            <person name="Velansky P.V."/>
            <person name="Tekutyeva L.A."/>
            <person name="Isaeva M.P."/>
            <person name="Mikhailov V.V."/>
        </authorList>
    </citation>
    <scope>NUCLEOTIDE SEQUENCE [LARGE SCALE GENOMIC DNA]</scope>
    <source>
        <strain evidence="3 4">KMM 8518</strain>
    </source>
</reference>
<evidence type="ECO:0000256" key="1">
    <source>
        <dbReference type="ARBA" id="ARBA00023002"/>
    </source>
</evidence>
<evidence type="ECO:0000259" key="2">
    <source>
        <dbReference type="Pfam" id="PF01266"/>
    </source>
</evidence>
<feature type="domain" description="FAD dependent oxidoreductase" evidence="2">
    <location>
        <begin position="41"/>
        <end position="398"/>
    </location>
</feature>
<dbReference type="PANTHER" id="PTHR13847">
    <property type="entry name" value="SARCOSINE DEHYDROGENASE-RELATED"/>
    <property type="match status" value="1"/>
</dbReference>
<dbReference type="Gene3D" id="3.30.9.10">
    <property type="entry name" value="D-Amino Acid Oxidase, subunit A, domain 2"/>
    <property type="match status" value="1"/>
</dbReference>
<name>A0ABS5HN07_9RHOB</name>
<dbReference type="Pfam" id="PF01266">
    <property type="entry name" value="DAO"/>
    <property type="match status" value="1"/>
</dbReference>
<dbReference type="Gene3D" id="3.50.50.60">
    <property type="entry name" value="FAD/NAD(P)-binding domain"/>
    <property type="match status" value="1"/>
</dbReference>
<sequence>MRRIMPEYAYGPGPHQRCFWGASTLPGDPLSPAQGTIRSEFAVIGAGFTGLNAALRLAQAGHDVTVLEAESPGWGASARNGGFCCLGGTALSFKAIAKRHGEQGLKEWGATEIAAIEQVRSFLTRTGTDADIHSDGETILAHSPAAMRDLRAEQAELETVYGVKTDLIEAEEMAAQGMRGRFFGALTLPNGFGLNPRKYADGLARACLAAGVTIHGHSPVLSVRRDGEAFALKTPGADVQADKVIFATNGYSSEDVPDWMRGRYMPLQSNVLVTRPLTPDEIRAGWGSDQMAYTHQTFLNYFRLMPNGQFLFGMRGGLNSSPKVDAALHRRTRERFEAVFPDWAHVETPHCWNGILAFSAKRAPYVGPIPELPGAYVGFAYHGNGVAMGSYAGALLADIARGKDPDRLYPALMRDIPGRFPLGRFRRVLMSPGYAYAALTGK</sequence>
<comment type="caution">
    <text evidence="3">The sequence shown here is derived from an EMBL/GenBank/DDBJ whole genome shotgun (WGS) entry which is preliminary data.</text>
</comment>
<proteinExistence type="predicted"/>
<dbReference type="InterPro" id="IPR036188">
    <property type="entry name" value="FAD/NAD-bd_sf"/>
</dbReference>
<dbReference type="InterPro" id="IPR006076">
    <property type="entry name" value="FAD-dep_OxRdtase"/>
</dbReference>
<keyword evidence="1" id="KW-0560">Oxidoreductase</keyword>
<organism evidence="3 4">
    <name type="scientific">Thalassovita aquimarina</name>
    <dbReference type="NCBI Taxonomy" id="2785917"/>
    <lineage>
        <taxon>Bacteria</taxon>
        <taxon>Pseudomonadati</taxon>
        <taxon>Pseudomonadota</taxon>
        <taxon>Alphaproteobacteria</taxon>
        <taxon>Rhodobacterales</taxon>
        <taxon>Roseobacteraceae</taxon>
        <taxon>Thalassovita</taxon>
    </lineage>
</organism>
<gene>
    <name evidence="3" type="ORF">IT775_04105</name>
</gene>
<dbReference type="EMBL" id="JADMKU010000002">
    <property type="protein sequence ID" value="MBR9650309.1"/>
    <property type="molecule type" value="Genomic_DNA"/>
</dbReference>
<evidence type="ECO:0000313" key="4">
    <source>
        <dbReference type="Proteomes" id="UP001195941"/>
    </source>
</evidence>
<dbReference type="Proteomes" id="UP001195941">
    <property type="component" value="Unassembled WGS sequence"/>
</dbReference>
<evidence type="ECO:0000313" key="3">
    <source>
        <dbReference type="EMBL" id="MBR9650309.1"/>
    </source>
</evidence>
<protein>
    <submittedName>
        <fullName evidence="3">FAD-binding oxidoreductase</fullName>
    </submittedName>
</protein>
<accession>A0ABS5HN07</accession>
<keyword evidence="4" id="KW-1185">Reference proteome</keyword>